<keyword evidence="7" id="KW-1185">Reference proteome</keyword>
<dbReference type="Pfam" id="PF00010">
    <property type="entry name" value="HLH"/>
    <property type="match status" value="1"/>
</dbReference>
<accession>A0A2K1K1K8</accession>
<dbReference type="AlphaFoldDB" id="A0A2K1K1K8"/>
<feature type="compositionally biased region" description="Polar residues" evidence="3">
    <location>
        <begin position="197"/>
        <end position="221"/>
    </location>
</feature>
<protein>
    <recommendedName>
        <fullName evidence="4">BHLH domain-containing protein</fullName>
    </recommendedName>
</protein>
<dbReference type="SUPFAM" id="SSF47459">
    <property type="entry name" value="HLH, helix-loop-helix DNA-binding domain"/>
    <property type="match status" value="1"/>
</dbReference>
<keyword evidence="2" id="KW-0804">Transcription</keyword>
<dbReference type="PANTHER" id="PTHR45959">
    <property type="entry name" value="BHLH TRANSCRIPTION FACTOR"/>
    <property type="match status" value="1"/>
</dbReference>
<evidence type="ECO:0000259" key="4">
    <source>
        <dbReference type="PROSITE" id="PS50888"/>
    </source>
</evidence>
<dbReference type="InterPro" id="IPR052610">
    <property type="entry name" value="bHLH_transcription_regulator"/>
</dbReference>
<dbReference type="InterPro" id="IPR045239">
    <property type="entry name" value="bHLH95_bHLH"/>
</dbReference>
<gene>
    <name evidence="6" type="primary">LOC112286581</name>
    <name evidence="5" type="ORF">PHYPA_012138</name>
</gene>
<dbReference type="PROSITE" id="PS50888">
    <property type="entry name" value="BHLH"/>
    <property type="match status" value="1"/>
</dbReference>
<dbReference type="EMBL" id="ABEU02000009">
    <property type="protein sequence ID" value="PNR47665.1"/>
    <property type="molecule type" value="Genomic_DNA"/>
</dbReference>
<evidence type="ECO:0000256" key="1">
    <source>
        <dbReference type="ARBA" id="ARBA00023015"/>
    </source>
</evidence>
<evidence type="ECO:0000313" key="5">
    <source>
        <dbReference type="EMBL" id="PNR47665.1"/>
    </source>
</evidence>
<dbReference type="Proteomes" id="UP000006727">
    <property type="component" value="Chromosome 9"/>
</dbReference>
<evidence type="ECO:0000256" key="2">
    <source>
        <dbReference type="ARBA" id="ARBA00023163"/>
    </source>
</evidence>
<dbReference type="PANTHER" id="PTHR45959:SF55">
    <property type="entry name" value="BHLH DOMAIN-CONTAINING PROTEIN"/>
    <property type="match status" value="1"/>
</dbReference>
<dbReference type="InterPro" id="IPR036638">
    <property type="entry name" value="HLH_DNA-bd_sf"/>
</dbReference>
<reference evidence="5 7" key="2">
    <citation type="journal article" date="2018" name="Plant J.">
        <title>The Physcomitrella patens chromosome-scale assembly reveals moss genome structure and evolution.</title>
        <authorList>
            <person name="Lang D."/>
            <person name="Ullrich K.K."/>
            <person name="Murat F."/>
            <person name="Fuchs J."/>
            <person name="Jenkins J."/>
            <person name="Haas F.B."/>
            <person name="Piednoel M."/>
            <person name="Gundlach H."/>
            <person name="Van Bel M."/>
            <person name="Meyberg R."/>
            <person name="Vives C."/>
            <person name="Morata J."/>
            <person name="Symeonidi A."/>
            <person name="Hiss M."/>
            <person name="Muchero W."/>
            <person name="Kamisugi Y."/>
            <person name="Saleh O."/>
            <person name="Blanc G."/>
            <person name="Decker E.L."/>
            <person name="van Gessel N."/>
            <person name="Grimwood J."/>
            <person name="Hayes R.D."/>
            <person name="Graham S.W."/>
            <person name="Gunter L.E."/>
            <person name="McDaniel S.F."/>
            <person name="Hoernstein S.N.W."/>
            <person name="Larsson A."/>
            <person name="Li F.W."/>
            <person name="Perroud P.F."/>
            <person name="Phillips J."/>
            <person name="Ranjan P."/>
            <person name="Rokshar D.S."/>
            <person name="Rothfels C.J."/>
            <person name="Schneider L."/>
            <person name="Shu S."/>
            <person name="Stevenson D.W."/>
            <person name="Thummler F."/>
            <person name="Tillich M."/>
            <person name="Villarreal Aguilar J.C."/>
            <person name="Widiez T."/>
            <person name="Wong G.K."/>
            <person name="Wymore A."/>
            <person name="Zhang Y."/>
            <person name="Zimmer A.D."/>
            <person name="Quatrano R.S."/>
            <person name="Mayer K.F.X."/>
            <person name="Goodstein D."/>
            <person name="Casacuberta J.M."/>
            <person name="Vandepoele K."/>
            <person name="Reski R."/>
            <person name="Cuming A.C."/>
            <person name="Tuskan G.A."/>
            <person name="Maumus F."/>
            <person name="Salse J."/>
            <person name="Schmutz J."/>
            <person name="Rensing S.A."/>
        </authorList>
    </citation>
    <scope>NUCLEOTIDE SEQUENCE [LARGE SCALE GENOMIC DNA]</scope>
    <source>
        <strain evidence="6 7">cv. Gransden 2004</strain>
    </source>
</reference>
<feature type="region of interest" description="Disordered" evidence="3">
    <location>
        <begin position="192"/>
        <end position="221"/>
    </location>
</feature>
<feature type="domain" description="BHLH" evidence="4">
    <location>
        <begin position="254"/>
        <end position="308"/>
    </location>
</feature>
<dbReference type="PaxDb" id="3218-PP1S90_162V6.1"/>
<dbReference type="CDD" id="cd11393">
    <property type="entry name" value="bHLH_AtbHLH_like"/>
    <property type="match status" value="1"/>
</dbReference>
<dbReference type="SMART" id="SM00353">
    <property type="entry name" value="HLH"/>
    <property type="match status" value="1"/>
</dbReference>
<dbReference type="Gramene" id="Pp3c9_1800V3.1">
    <property type="protein sequence ID" value="Pp3c9_1800V3.1"/>
    <property type="gene ID" value="Pp3c9_1800"/>
</dbReference>
<organism evidence="5">
    <name type="scientific">Physcomitrium patens</name>
    <name type="common">Spreading-leaved earth moss</name>
    <name type="synonym">Physcomitrella patens</name>
    <dbReference type="NCBI Taxonomy" id="3218"/>
    <lineage>
        <taxon>Eukaryota</taxon>
        <taxon>Viridiplantae</taxon>
        <taxon>Streptophyta</taxon>
        <taxon>Embryophyta</taxon>
        <taxon>Bryophyta</taxon>
        <taxon>Bryophytina</taxon>
        <taxon>Bryopsida</taxon>
        <taxon>Funariidae</taxon>
        <taxon>Funariales</taxon>
        <taxon>Funariaceae</taxon>
        <taxon>Physcomitrium</taxon>
    </lineage>
</organism>
<evidence type="ECO:0000313" key="7">
    <source>
        <dbReference type="Proteomes" id="UP000006727"/>
    </source>
</evidence>
<dbReference type="GO" id="GO:0046983">
    <property type="term" value="F:protein dimerization activity"/>
    <property type="evidence" value="ECO:0007669"/>
    <property type="project" value="InterPro"/>
</dbReference>
<dbReference type="Gene3D" id="4.10.280.10">
    <property type="entry name" value="Helix-loop-helix DNA-binding domain"/>
    <property type="match status" value="1"/>
</dbReference>
<reference evidence="6" key="3">
    <citation type="submission" date="2020-12" db="UniProtKB">
        <authorList>
            <consortium name="EnsemblPlants"/>
        </authorList>
    </citation>
    <scope>IDENTIFICATION</scope>
</reference>
<evidence type="ECO:0000313" key="6">
    <source>
        <dbReference type="EnsemblPlants" id="Pp3c9_1800V3.1"/>
    </source>
</evidence>
<evidence type="ECO:0000256" key="3">
    <source>
        <dbReference type="SAM" id="MobiDB-lite"/>
    </source>
</evidence>
<keyword evidence="1" id="KW-0805">Transcription regulation</keyword>
<proteinExistence type="predicted"/>
<sequence length="476" mass="53559">MRGLSTIDMEKGYHGSEVHSDAKASSFPLDLGAMLDGTESPLQKQVYEYFQDPLSFPESIGQAQGEDGFSNAFPPYLTCSSPLEAGQSSFQSMHVEIIQAAATNVLRRREPNGFLHDNGRDETQITQYTSNTETRTSTVTQFTTNGSSAQGQMQLRSTNRNCLPHQRLYSADHKPGNDIESKFFHAPAPPKLVHSSKPANSHVSGENSDYETSCSPNAQKTTGRELLSPQLRTVRSHKSQRIGCEQRMKSKRLTDQAEHILRERQRRDDMSNKFLMLESLLPPGPKFLRIKRDRSTIVDHSVAYVKSLHECIKNLQEKRLEILKSNACSLSGVQIKGTPKQKKQKQNNSVAYNYVSSPDLRKEVLNVAFLKSCAAREESESDTLGEERCIEKIEVHMDWPHQIVIEITCRPHPHIQSQIMKEMERLEMDVSSCSITKFHNHLVCVIILKPRVVKEPSITGDDVIEGLKSAIISKDS</sequence>
<name>A0A2K1K1K8_PHYPA</name>
<dbReference type="InterPro" id="IPR011598">
    <property type="entry name" value="bHLH_dom"/>
</dbReference>
<dbReference type="EnsemblPlants" id="Pp3c9_1800V3.1">
    <property type="protein sequence ID" value="Pp3c9_1800V3.1"/>
    <property type="gene ID" value="Pp3c9_1800"/>
</dbReference>
<reference evidence="5 7" key="1">
    <citation type="journal article" date="2008" name="Science">
        <title>The Physcomitrella genome reveals evolutionary insights into the conquest of land by plants.</title>
        <authorList>
            <person name="Rensing S."/>
            <person name="Lang D."/>
            <person name="Zimmer A."/>
            <person name="Terry A."/>
            <person name="Salamov A."/>
            <person name="Shapiro H."/>
            <person name="Nishiyama T."/>
            <person name="Perroud P.-F."/>
            <person name="Lindquist E."/>
            <person name="Kamisugi Y."/>
            <person name="Tanahashi T."/>
            <person name="Sakakibara K."/>
            <person name="Fujita T."/>
            <person name="Oishi K."/>
            <person name="Shin-I T."/>
            <person name="Kuroki Y."/>
            <person name="Toyoda A."/>
            <person name="Suzuki Y."/>
            <person name="Hashimoto A."/>
            <person name="Yamaguchi K."/>
            <person name="Sugano A."/>
            <person name="Kohara Y."/>
            <person name="Fujiyama A."/>
            <person name="Anterola A."/>
            <person name="Aoki S."/>
            <person name="Ashton N."/>
            <person name="Barbazuk W.B."/>
            <person name="Barker E."/>
            <person name="Bennetzen J."/>
            <person name="Bezanilla M."/>
            <person name="Blankenship R."/>
            <person name="Cho S.H."/>
            <person name="Dutcher S."/>
            <person name="Estelle M."/>
            <person name="Fawcett J.A."/>
            <person name="Gundlach H."/>
            <person name="Hanada K."/>
            <person name="Heyl A."/>
            <person name="Hicks K.A."/>
            <person name="Hugh J."/>
            <person name="Lohr M."/>
            <person name="Mayer K."/>
            <person name="Melkozernov A."/>
            <person name="Murata T."/>
            <person name="Nelson D."/>
            <person name="Pils B."/>
            <person name="Prigge M."/>
            <person name="Reiss B."/>
            <person name="Renner T."/>
            <person name="Rombauts S."/>
            <person name="Rushton P."/>
            <person name="Sanderfoot A."/>
            <person name="Schween G."/>
            <person name="Shiu S.-H."/>
            <person name="Stueber K."/>
            <person name="Theodoulou F.L."/>
            <person name="Tu H."/>
            <person name="Van de Peer Y."/>
            <person name="Verrier P.J."/>
            <person name="Waters E."/>
            <person name="Wood A."/>
            <person name="Yang L."/>
            <person name="Cove D."/>
            <person name="Cuming A."/>
            <person name="Hasebe M."/>
            <person name="Lucas S."/>
            <person name="Mishler D.B."/>
            <person name="Reski R."/>
            <person name="Grigoriev I."/>
            <person name="Quatrano R.S."/>
            <person name="Boore J.L."/>
        </authorList>
    </citation>
    <scope>NUCLEOTIDE SEQUENCE [LARGE SCALE GENOMIC DNA]</scope>
    <source>
        <strain evidence="6 7">cv. Gransden 2004</strain>
    </source>
</reference>